<comment type="caution">
    <text evidence="4">The sequence shown here is derived from an EMBL/GenBank/DDBJ whole genome shotgun (WGS) entry which is preliminary data.</text>
</comment>
<feature type="region of interest" description="Disordered" evidence="1">
    <location>
        <begin position="419"/>
        <end position="448"/>
    </location>
</feature>
<feature type="chain" id="PRO_5047054715" evidence="3">
    <location>
        <begin position="23"/>
        <end position="448"/>
    </location>
</feature>
<feature type="transmembrane region" description="Helical" evidence="2">
    <location>
        <begin position="373"/>
        <end position="394"/>
    </location>
</feature>
<dbReference type="EMBL" id="JBFTWV010000015">
    <property type="protein sequence ID" value="KAL2798016.1"/>
    <property type="molecule type" value="Genomic_DNA"/>
</dbReference>
<evidence type="ECO:0000256" key="1">
    <source>
        <dbReference type="SAM" id="MobiDB-lite"/>
    </source>
</evidence>
<evidence type="ECO:0000256" key="3">
    <source>
        <dbReference type="SAM" id="SignalP"/>
    </source>
</evidence>
<sequence>MVSRTLLSWTAAVLAILPISTAQECSGWARINRTEDVAHRLGDCTTYDGTIEISDRYQGALSFPNLKNLTGSIVARYNLTNPDRQSYNVTSLEAPNLVFVREHIRLESFTQLTKLSFPKLEIVGGEIGIIDGGDEATVELPALTHAGAIWMGHDGDIASINLDSLRTVDGTMNLWPCSSCRQPGEPISLPSLISAGRIDLSGAMSNISMPNLKWVGRLVIIQGSYAESLGVMNTPGLVISLFQIEPGYEFVFPKLASVERQLYVNADLTSVEFPALTHTNASIYIAPSFDRDLDLDLPLVSAKNIQLTRNIKSLKLDSLKSFTNLTIHSRVNFPCSEFNKTLIENTHYPDKTNSTFLCTSVPDSSGLSTGAKIAIGVAVPVGVILLAVVGFFLWKRNQVAKRRSTGVVLNQREVGGSSVSMVGEGYEGGRAGTPPPAYEGPRPGEARS</sequence>
<dbReference type="SUPFAM" id="SSF52058">
    <property type="entry name" value="L domain-like"/>
    <property type="match status" value="1"/>
</dbReference>
<evidence type="ECO:0000313" key="4">
    <source>
        <dbReference type="EMBL" id="KAL2798016.1"/>
    </source>
</evidence>
<keyword evidence="2" id="KW-1133">Transmembrane helix</keyword>
<keyword evidence="3" id="KW-0732">Signal</keyword>
<proteinExistence type="predicted"/>
<keyword evidence="2" id="KW-0812">Transmembrane</keyword>
<name>A0ABR4GGF1_9EURO</name>
<feature type="signal peptide" evidence="3">
    <location>
        <begin position="1"/>
        <end position="22"/>
    </location>
</feature>
<organism evidence="4 5">
    <name type="scientific">Aspergillus keveii</name>
    <dbReference type="NCBI Taxonomy" id="714993"/>
    <lineage>
        <taxon>Eukaryota</taxon>
        <taxon>Fungi</taxon>
        <taxon>Dikarya</taxon>
        <taxon>Ascomycota</taxon>
        <taxon>Pezizomycotina</taxon>
        <taxon>Eurotiomycetes</taxon>
        <taxon>Eurotiomycetidae</taxon>
        <taxon>Eurotiales</taxon>
        <taxon>Aspergillaceae</taxon>
        <taxon>Aspergillus</taxon>
        <taxon>Aspergillus subgen. Nidulantes</taxon>
    </lineage>
</organism>
<evidence type="ECO:0000256" key="2">
    <source>
        <dbReference type="SAM" id="Phobius"/>
    </source>
</evidence>
<keyword evidence="5" id="KW-1185">Reference proteome</keyword>
<gene>
    <name evidence="4" type="ORF">BJX66DRAFT_296232</name>
</gene>
<reference evidence="4 5" key="1">
    <citation type="submission" date="2024-07" db="EMBL/GenBank/DDBJ databases">
        <title>Section-level genome sequencing and comparative genomics of Aspergillus sections Usti and Cavernicolus.</title>
        <authorList>
            <consortium name="Lawrence Berkeley National Laboratory"/>
            <person name="Nybo J.L."/>
            <person name="Vesth T.C."/>
            <person name="Theobald S."/>
            <person name="Frisvad J.C."/>
            <person name="Larsen T.O."/>
            <person name="Kjaerboelling I."/>
            <person name="Rothschild-Mancinelli K."/>
            <person name="Lyhne E.K."/>
            <person name="Kogle M.E."/>
            <person name="Barry K."/>
            <person name="Clum A."/>
            <person name="Na H."/>
            <person name="Ledsgaard L."/>
            <person name="Lin J."/>
            <person name="Lipzen A."/>
            <person name="Kuo A."/>
            <person name="Riley R."/>
            <person name="Mondo S."/>
            <person name="Labutti K."/>
            <person name="Haridas S."/>
            <person name="Pangalinan J."/>
            <person name="Salamov A.A."/>
            <person name="Simmons B.A."/>
            <person name="Magnuson J.K."/>
            <person name="Chen J."/>
            <person name="Drula E."/>
            <person name="Henrissat B."/>
            <person name="Wiebenga A."/>
            <person name="Lubbers R.J."/>
            <person name="Gomes A.C."/>
            <person name="Makela M.R."/>
            <person name="Stajich J."/>
            <person name="Grigoriev I.V."/>
            <person name="Mortensen U.H."/>
            <person name="De Vries R.P."/>
            <person name="Baker S.E."/>
            <person name="Andersen M.R."/>
        </authorList>
    </citation>
    <scope>NUCLEOTIDE SEQUENCE [LARGE SCALE GENOMIC DNA]</scope>
    <source>
        <strain evidence="4 5">CBS 209.92</strain>
    </source>
</reference>
<keyword evidence="2" id="KW-0472">Membrane</keyword>
<dbReference type="Proteomes" id="UP001610563">
    <property type="component" value="Unassembled WGS sequence"/>
</dbReference>
<evidence type="ECO:0000313" key="5">
    <source>
        <dbReference type="Proteomes" id="UP001610563"/>
    </source>
</evidence>
<accession>A0ABR4GGF1</accession>
<protein>
    <submittedName>
        <fullName evidence="4">Uncharacterized protein</fullName>
    </submittedName>
</protein>